<gene>
    <name evidence="5" type="primary">iolG</name>
    <name evidence="5" type="ORF">REIFOR_02758</name>
</gene>
<accession>A0A2K8KT20</accession>
<feature type="chain" id="PRO_5014687911" evidence="2">
    <location>
        <begin position="21"/>
        <end position="387"/>
    </location>
</feature>
<evidence type="ECO:0000259" key="4">
    <source>
        <dbReference type="Pfam" id="PF22725"/>
    </source>
</evidence>
<evidence type="ECO:0000259" key="3">
    <source>
        <dbReference type="Pfam" id="PF01408"/>
    </source>
</evidence>
<dbReference type="OrthoDB" id="9781031at2"/>
<dbReference type="Proteomes" id="UP000229757">
    <property type="component" value="Chromosome"/>
</dbReference>
<dbReference type="KEGG" id="rfo:REIFOR_02758"/>
<dbReference type="AlphaFoldDB" id="A0A2K8KT20"/>
<keyword evidence="2" id="KW-0732">Signal</keyword>
<dbReference type="Gene3D" id="3.40.50.720">
    <property type="entry name" value="NAD(P)-binding Rossmann-like Domain"/>
    <property type="match status" value="1"/>
</dbReference>
<keyword evidence="6" id="KW-1185">Reference proteome</keyword>
<keyword evidence="1 5" id="KW-0560">Oxidoreductase</keyword>
<dbReference type="EC" id="1.1.1.18" evidence="5"/>
<dbReference type="InterPro" id="IPR036291">
    <property type="entry name" value="NAD(P)-bd_dom_sf"/>
</dbReference>
<evidence type="ECO:0000313" key="6">
    <source>
        <dbReference type="Proteomes" id="UP000229757"/>
    </source>
</evidence>
<dbReference type="Gene3D" id="3.30.360.10">
    <property type="entry name" value="Dihydrodipicolinate Reductase, domain 2"/>
    <property type="match status" value="1"/>
</dbReference>
<dbReference type="PANTHER" id="PTHR43818">
    <property type="entry name" value="BCDNA.GH03377"/>
    <property type="match status" value="1"/>
</dbReference>
<evidence type="ECO:0000256" key="1">
    <source>
        <dbReference type="ARBA" id="ARBA00023002"/>
    </source>
</evidence>
<evidence type="ECO:0000256" key="2">
    <source>
        <dbReference type="SAM" id="SignalP"/>
    </source>
</evidence>
<dbReference type="SUPFAM" id="SSF55347">
    <property type="entry name" value="Glyceraldehyde-3-phosphate dehydrogenase-like, C-terminal domain"/>
    <property type="match status" value="1"/>
</dbReference>
<dbReference type="GO" id="GO:0016787">
    <property type="term" value="F:hydrolase activity"/>
    <property type="evidence" value="ECO:0007669"/>
    <property type="project" value="UniProtKB-KW"/>
</dbReference>
<dbReference type="InterPro" id="IPR050463">
    <property type="entry name" value="Gfo/Idh/MocA_oxidrdct_glycsds"/>
</dbReference>
<dbReference type="GO" id="GO:0000166">
    <property type="term" value="F:nucleotide binding"/>
    <property type="evidence" value="ECO:0007669"/>
    <property type="project" value="InterPro"/>
</dbReference>
<dbReference type="InterPro" id="IPR055170">
    <property type="entry name" value="GFO_IDH_MocA-like_dom"/>
</dbReference>
<sequence length="387" mass="42163">MTKTLNVALIGGGFMGKAHAMAYAAMPMFFWPAPAIPHRKVVVDLTDLAAQEARDRFGFDEASTDWKAIVNRSDIDIVDICTPNDAHAEIAIEALKAGKHVICEKPLASTLEESIAMAEAARASNGTTMVAFNYRRTPAVALAKKFIDEGRIGDVINFRGTYLQDWSADPDGPLSWRFQKKIAGSGAIGDIGTHVIDLAHHLVGPIDNVQAITSTYIKTRPIQQGGVDKLGASEKSSDAERAEVDVDDEVISMVRFKSGAVGSIEASRNAWGRNNFITLEIHGTKGSILFNYERRDELQVMFADDPGDARGFRTIYTGPAHPYGEGLWPIPALGIGYSETKIIECYDFCKAIMDGTQPSPNFEEALLTEQVAEALIRSGKTGLWENI</sequence>
<dbReference type="EMBL" id="CP011797">
    <property type="protein sequence ID" value="ATX77880.1"/>
    <property type="molecule type" value="Genomic_DNA"/>
</dbReference>
<name>A0A2K8KT20_9GAMM</name>
<dbReference type="RefSeq" id="WP_100258103.1">
    <property type="nucleotide sequence ID" value="NZ_CP011797.1"/>
</dbReference>
<dbReference type="GO" id="GO:0050112">
    <property type="term" value="F:inositol 2-dehydrogenase (NAD+) activity"/>
    <property type="evidence" value="ECO:0007669"/>
    <property type="project" value="UniProtKB-EC"/>
</dbReference>
<feature type="domain" description="GFO/IDH/MocA-like oxidoreductase" evidence="4">
    <location>
        <begin position="141"/>
        <end position="288"/>
    </location>
</feature>
<proteinExistence type="predicted"/>
<dbReference type="Pfam" id="PF01408">
    <property type="entry name" value="GFO_IDH_MocA"/>
    <property type="match status" value="1"/>
</dbReference>
<dbReference type="PANTHER" id="PTHR43818:SF11">
    <property type="entry name" value="BCDNA.GH03377"/>
    <property type="match status" value="1"/>
</dbReference>
<reference evidence="5 6" key="1">
    <citation type="journal article" date="2017" name="Environ. Microbiol.">
        <title>Genomic and physiological analyses of 'Reinekea forsetii' reveal a versatile opportunistic lifestyle during spring algae blooms.</title>
        <authorList>
            <person name="Avci B."/>
            <person name="Hahnke R.L."/>
            <person name="Chafee M."/>
            <person name="Fischer T."/>
            <person name="Gruber-Vodicka H."/>
            <person name="Tegetmeyer H.E."/>
            <person name="Harder J."/>
            <person name="Fuchs B.M."/>
            <person name="Amann R.I."/>
            <person name="Teeling H."/>
        </authorList>
    </citation>
    <scope>NUCLEOTIDE SEQUENCE [LARGE SCALE GENOMIC DNA]</scope>
    <source>
        <strain evidence="5 6">Hel1_31_D35</strain>
    </source>
</reference>
<organism evidence="5 6">
    <name type="scientific">Reinekea forsetii</name>
    <dbReference type="NCBI Taxonomy" id="1336806"/>
    <lineage>
        <taxon>Bacteria</taxon>
        <taxon>Pseudomonadati</taxon>
        <taxon>Pseudomonadota</taxon>
        <taxon>Gammaproteobacteria</taxon>
        <taxon>Oceanospirillales</taxon>
        <taxon>Saccharospirillaceae</taxon>
        <taxon>Reinekea</taxon>
    </lineage>
</organism>
<protein>
    <submittedName>
        <fullName evidence="5">Myo-inositol 2-dehydrogenase / glycoside hydrolase family</fullName>
        <ecNumber evidence="5">1.1.1.18</ecNumber>
    </submittedName>
</protein>
<feature type="domain" description="Gfo/Idh/MocA-like oxidoreductase N-terminal" evidence="3">
    <location>
        <begin position="5"/>
        <end position="132"/>
    </location>
</feature>
<dbReference type="InterPro" id="IPR000683">
    <property type="entry name" value="Gfo/Idh/MocA-like_OxRdtase_N"/>
</dbReference>
<keyword evidence="5" id="KW-0378">Hydrolase</keyword>
<dbReference type="Pfam" id="PF22725">
    <property type="entry name" value="GFO_IDH_MocA_C3"/>
    <property type="match status" value="1"/>
</dbReference>
<evidence type="ECO:0000313" key="5">
    <source>
        <dbReference type="EMBL" id="ATX77880.1"/>
    </source>
</evidence>
<feature type="signal peptide" evidence="2">
    <location>
        <begin position="1"/>
        <end position="20"/>
    </location>
</feature>
<dbReference type="SUPFAM" id="SSF51735">
    <property type="entry name" value="NAD(P)-binding Rossmann-fold domains"/>
    <property type="match status" value="1"/>
</dbReference>